<keyword evidence="5" id="KW-1185">Reference proteome</keyword>
<evidence type="ECO:0000256" key="3">
    <source>
        <dbReference type="RuleBase" id="RU000363"/>
    </source>
</evidence>
<gene>
    <name evidence="4" type="ORF">SAMN04515678_1106</name>
</gene>
<keyword evidence="2" id="KW-0560">Oxidoreductase</keyword>
<dbReference type="Proteomes" id="UP000325289">
    <property type="component" value="Unassembled WGS sequence"/>
</dbReference>
<dbReference type="CDD" id="cd05374">
    <property type="entry name" value="17beta-HSD-like_SDR_c"/>
    <property type="match status" value="1"/>
</dbReference>
<dbReference type="AlphaFoldDB" id="A0A1I2AP07"/>
<evidence type="ECO:0000256" key="2">
    <source>
        <dbReference type="ARBA" id="ARBA00023002"/>
    </source>
</evidence>
<reference evidence="4 5" key="1">
    <citation type="submission" date="2016-10" db="EMBL/GenBank/DDBJ databases">
        <authorList>
            <person name="Varghese N."/>
            <person name="Submissions S."/>
        </authorList>
    </citation>
    <scope>NUCLEOTIDE SEQUENCE [LARGE SCALE GENOMIC DNA]</scope>
    <source>
        <strain evidence="5">YIM D21,KCTC 23444,ACCC 10710</strain>
    </source>
</reference>
<dbReference type="PRINTS" id="PR00081">
    <property type="entry name" value="GDHRDH"/>
</dbReference>
<accession>A0A1I2AP07</accession>
<dbReference type="InterPro" id="IPR036291">
    <property type="entry name" value="NAD(P)-bd_dom_sf"/>
</dbReference>
<name>A0A1I2AP07_9RHOB</name>
<sequence>MTTPRSILITGCSSGIGYDAAHRLAKEGWRVFATCRREEDAARLRGEGLDCRRLDYAEPESIAEAFDSVVAEAGRLDALFNNGAYALPAPLDDVPVDAMRAVFEANFFGWHDLTRRAILHMRPHGGGRIVNNSSILGLVAAKWRGPYVATKFAVEGWSDTMRMELKGTGIDIVLIEPGPITTEFRANAVRAFERWIDWEKSPRADEYRSHLLDKLYRGSDGKSWPASAVTDVLIRALDARRPKARYTVTTPAHLGAFAARILPARLLDRLLDNA</sequence>
<dbReference type="OrthoDB" id="9793825at2"/>
<organism evidence="4 5">
    <name type="scientific">Roseivivax sediminis</name>
    <dbReference type="NCBI Taxonomy" id="936889"/>
    <lineage>
        <taxon>Bacteria</taxon>
        <taxon>Pseudomonadati</taxon>
        <taxon>Pseudomonadota</taxon>
        <taxon>Alphaproteobacteria</taxon>
        <taxon>Rhodobacterales</taxon>
        <taxon>Roseobacteraceae</taxon>
        <taxon>Roseivivax</taxon>
    </lineage>
</organism>
<dbReference type="PRINTS" id="PR00080">
    <property type="entry name" value="SDRFAMILY"/>
</dbReference>
<dbReference type="InterPro" id="IPR002347">
    <property type="entry name" value="SDR_fam"/>
</dbReference>
<proteinExistence type="inferred from homology"/>
<dbReference type="Pfam" id="PF00106">
    <property type="entry name" value="adh_short"/>
    <property type="match status" value="1"/>
</dbReference>
<dbReference type="GO" id="GO:0016491">
    <property type="term" value="F:oxidoreductase activity"/>
    <property type="evidence" value="ECO:0007669"/>
    <property type="project" value="UniProtKB-KW"/>
</dbReference>
<dbReference type="PANTHER" id="PTHR44169">
    <property type="entry name" value="NADPH-DEPENDENT 1-ACYLDIHYDROXYACETONE PHOSPHATE REDUCTASE"/>
    <property type="match status" value="1"/>
</dbReference>
<evidence type="ECO:0000313" key="4">
    <source>
        <dbReference type="EMBL" id="SFE45775.1"/>
    </source>
</evidence>
<dbReference type="RefSeq" id="WP_149756806.1">
    <property type="nucleotide sequence ID" value="NZ_FOMS01000010.1"/>
</dbReference>
<dbReference type="PANTHER" id="PTHR44169:SF6">
    <property type="entry name" value="NADPH-DEPENDENT 1-ACYLDIHYDROXYACETONE PHOSPHATE REDUCTASE"/>
    <property type="match status" value="1"/>
</dbReference>
<evidence type="ECO:0000256" key="1">
    <source>
        <dbReference type="ARBA" id="ARBA00006484"/>
    </source>
</evidence>
<protein>
    <submittedName>
        <fullName evidence="4">Short-chain dehydrogenase</fullName>
    </submittedName>
</protein>
<dbReference type="PROSITE" id="PS00061">
    <property type="entry name" value="ADH_SHORT"/>
    <property type="match status" value="1"/>
</dbReference>
<evidence type="ECO:0000313" key="5">
    <source>
        <dbReference type="Proteomes" id="UP000325289"/>
    </source>
</evidence>
<dbReference type="InterPro" id="IPR020904">
    <property type="entry name" value="Sc_DH/Rdtase_CS"/>
</dbReference>
<comment type="similarity">
    <text evidence="1 3">Belongs to the short-chain dehydrogenases/reductases (SDR) family.</text>
</comment>
<dbReference type="EMBL" id="FOMS01000010">
    <property type="protein sequence ID" value="SFE45775.1"/>
    <property type="molecule type" value="Genomic_DNA"/>
</dbReference>
<dbReference type="SUPFAM" id="SSF51735">
    <property type="entry name" value="NAD(P)-binding Rossmann-fold domains"/>
    <property type="match status" value="1"/>
</dbReference>
<dbReference type="Gene3D" id="3.40.50.720">
    <property type="entry name" value="NAD(P)-binding Rossmann-like Domain"/>
    <property type="match status" value="1"/>
</dbReference>